<dbReference type="Proteomes" id="UP001232117">
    <property type="component" value="Chromosome"/>
</dbReference>
<dbReference type="EMBL" id="CP092332">
    <property type="protein sequence ID" value="WGK94754.1"/>
    <property type="molecule type" value="Genomic_DNA"/>
</dbReference>
<dbReference type="RefSeq" id="WP_264532531.1">
    <property type="nucleotide sequence ID" value="NZ_CP092332.1"/>
</dbReference>
<evidence type="ECO:0000313" key="2">
    <source>
        <dbReference type="Proteomes" id="UP001232117"/>
    </source>
</evidence>
<gene>
    <name evidence="1" type="ORF">MG292_00575</name>
</gene>
<sequence length="206" mass="23678">MYKVRVFVIVFLLYNAVFSQEFYFKTGKNFTTFDYLNSKGLPNPTLRSGAGNFFEFGYLHYFNHCRCNYYRFFYSASVVLNDFNATGGNVVNKYTWDTQFLGTQGILYYSLFPDNDLNIIPKVGIGFSTLLSGNQAIDGVGFNLANENEFKGIFIAPSFGIDFKYSYFKNTSVSIGYSFNKVIKFDNSSNEKLSFLNHQIQFGLYF</sequence>
<proteinExistence type="predicted"/>
<protein>
    <recommendedName>
        <fullName evidence="3">Outer membrane protein beta-barrel domain-containing protein</fullName>
    </recommendedName>
</protein>
<keyword evidence="2" id="KW-1185">Reference proteome</keyword>
<name>A0ABY8N6A2_9FLAO</name>
<organism evidence="1 2">
    <name type="scientific">Flavobacterium keumense</name>
    <dbReference type="NCBI Taxonomy" id="1306518"/>
    <lineage>
        <taxon>Bacteria</taxon>
        <taxon>Pseudomonadati</taxon>
        <taxon>Bacteroidota</taxon>
        <taxon>Flavobacteriia</taxon>
        <taxon>Flavobacteriales</taxon>
        <taxon>Flavobacteriaceae</taxon>
        <taxon>Flavobacterium</taxon>
    </lineage>
</organism>
<evidence type="ECO:0008006" key="3">
    <source>
        <dbReference type="Google" id="ProtNLM"/>
    </source>
</evidence>
<accession>A0ABY8N6A2</accession>
<reference evidence="1 2" key="1">
    <citation type="submission" date="2023-06" db="EMBL/GenBank/DDBJ databases">
        <title>Complete Genome Sequence of Flavobacterium keumense K3R-10.</title>
        <authorList>
            <person name="Jeong H."/>
            <person name="Jhang S.Y."/>
            <person name="Kim J.N."/>
        </authorList>
    </citation>
    <scope>NUCLEOTIDE SEQUENCE [LARGE SCALE GENOMIC DNA]</scope>
    <source>
        <strain evidence="1 2">K3R-10</strain>
    </source>
</reference>
<evidence type="ECO:0000313" key="1">
    <source>
        <dbReference type="EMBL" id="WGK94754.1"/>
    </source>
</evidence>